<protein>
    <submittedName>
        <fullName evidence="3">Mannose-6-phosphate isomerase</fullName>
    </submittedName>
</protein>
<evidence type="ECO:0000313" key="3">
    <source>
        <dbReference type="EMBL" id="GEK93665.1"/>
    </source>
</evidence>
<dbReference type="Gene3D" id="1.50.10.10">
    <property type="match status" value="1"/>
</dbReference>
<evidence type="ECO:0000256" key="2">
    <source>
        <dbReference type="ARBA" id="ARBA00023235"/>
    </source>
</evidence>
<dbReference type="InterPro" id="IPR010819">
    <property type="entry name" value="AGE/CE"/>
</dbReference>
<dbReference type="InterPro" id="IPR008928">
    <property type="entry name" value="6-hairpin_glycosidase_sf"/>
</dbReference>
<dbReference type="GO" id="GO:0016853">
    <property type="term" value="F:isomerase activity"/>
    <property type="evidence" value="ECO:0007669"/>
    <property type="project" value="UniProtKB-KW"/>
</dbReference>
<dbReference type="AlphaFoldDB" id="A0A511AZN9"/>
<proteinExistence type="inferred from homology"/>
<keyword evidence="2 3" id="KW-0413">Isomerase</keyword>
<reference evidence="3 4" key="1">
    <citation type="submission" date="2019-07" db="EMBL/GenBank/DDBJ databases">
        <title>Whole genome shotgun sequence of Gluconobacter wancherniae NBRC 103581.</title>
        <authorList>
            <person name="Hosoyama A."/>
            <person name="Uohara A."/>
            <person name="Ohji S."/>
            <person name="Ichikawa N."/>
        </authorList>
    </citation>
    <scope>NUCLEOTIDE SEQUENCE [LARGE SCALE GENOMIC DNA]</scope>
    <source>
        <strain evidence="3 4">NBRC 103581</strain>
    </source>
</reference>
<organism evidence="3 4">
    <name type="scientific">Gluconobacter wancherniae NBRC 103581</name>
    <dbReference type="NCBI Taxonomy" id="656744"/>
    <lineage>
        <taxon>Bacteria</taxon>
        <taxon>Pseudomonadati</taxon>
        <taxon>Pseudomonadota</taxon>
        <taxon>Alphaproteobacteria</taxon>
        <taxon>Acetobacterales</taxon>
        <taxon>Acetobacteraceae</taxon>
        <taxon>Gluconobacter</taxon>
    </lineage>
</organism>
<dbReference type="InterPro" id="IPR012341">
    <property type="entry name" value="6hp_glycosidase-like_sf"/>
</dbReference>
<sequence length="413" mass="46332">MTRFIARSSKDILMTVSDKLSFPSDTTDAGSSEVWRDWLSAKALPLWSGAGFDKKSNLYHERMNWDGRPVAMSGLRLMVQARQISTYCRATLDGFYDASAQALRCLDVVECAYHGSDGDAGWVFSLAPDGTPADSRRDLYAHAFILFAYGWAIRLTGEEKYRKIARQTTQEVERIFAAPGAGYLDTVPPADSLRRQNPHMHLLEAYLVLFEATGDEYYLDRLRGLIALTQHHLIDRRSGLLLEFFDSSWKPSEPASSNRVEPGHLFEWAWLLGEYGRLVSPSGEDMNGLTETAERLFRSGLSCGIDQKTGFALDAMTEDGVVFERTTRIWPQTELLRLLYTRQVLGKPESIPVHDLGTAFLSRFAPSRLAGGWVDRFDEAGSPLVDYMPASSLYHIYGAARLLSGRMRETDDG</sequence>
<evidence type="ECO:0000256" key="1">
    <source>
        <dbReference type="ARBA" id="ARBA00008558"/>
    </source>
</evidence>
<gene>
    <name evidence="3" type="ORF">GWA01_14350</name>
</gene>
<name>A0A511AZN9_9PROT</name>
<dbReference type="Proteomes" id="UP000321230">
    <property type="component" value="Unassembled WGS sequence"/>
</dbReference>
<comment type="similarity">
    <text evidence="1">Belongs to the N-acylglucosamine 2-epimerase family.</text>
</comment>
<comment type="caution">
    <text evidence="3">The sequence shown here is derived from an EMBL/GenBank/DDBJ whole genome shotgun (WGS) entry which is preliminary data.</text>
</comment>
<accession>A0A511AZN9</accession>
<keyword evidence="4" id="KW-1185">Reference proteome</keyword>
<dbReference type="SUPFAM" id="SSF48208">
    <property type="entry name" value="Six-hairpin glycosidases"/>
    <property type="match status" value="1"/>
</dbReference>
<dbReference type="GO" id="GO:0005975">
    <property type="term" value="P:carbohydrate metabolic process"/>
    <property type="evidence" value="ECO:0007669"/>
    <property type="project" value="InterPro"/>
</dbReference>
<evidence type="ECO:0000313" key="4">
    <source>
        <dbReference type="Proteomes" id="UP000321230"/>
    </source>
</evidence>
<dbReference type="Pfam" id="PF07221">
    <property type="entry name" value="GlcNAc_2-epim"/>
    <property type="match status" value="1"/>
</dbReference>
<dbReference type="EMBL" id="BJUZ01000002">
    <property type="protein sequence ID" value="GEK93665.1"/>
    <property type="molecule type" value="Genomic_DNA"/>
</dbReference>
<dbReference type="PANTHER" id="PTHR15108">
    <property type="entry name" value="N-ACYLGLUCOSAMINE-2-EPIMERASE"/>
    <property type="match status" value="1"/>
</dbReference>